<evidence type="ECO:0000313" key="3">
    <source>
        <dbReference type="Proteomes" id="UP000569914"/>
    </source>
</evidence>
<dbReference type="Proteomes" id="UP000569914">
    <property type="component" value="Unassembled WGS sequence"/>
</dbReference>
<reference evidence="2 3" key="1">
    <citation type="submission" date="2020-07" db="EMBL/GenBank/DDBJ databases">
        <title>Sequencing the genomes of 1000 actinobacteria strains.</title>
        <authorList>
            <person name="Klenk H.-P."/>
        </authorList>
    </citation>
    <scope>NUCLEOTIDE SEQUENCE [LARGE SCALE GENOMIC DNA]</scope>
    <source>
        <strain evidence="2 3">DSM 22083</strain>
    </source>
</reference>
<dbReference type="InterPro" id="IPR008136">
    <property type="entry name" value="CinA_C"/>
</dbReference>
<sequence length="165" mass="16475">MTDPEQLAAGVIARLIERGETLATAESLTGGLLGALLTGIPGASLAYRGGLIVYATDLKATLAGVAEETLARDGAVAQSTAAELAAGAADRCGATWGLSATGVAGPDRQEGHPAGTVFVGLAGPDGPEVRRLSLSGDRAAIRGQTCVGALDLLLGRLTEIQRTSP</sequence>
<evidence type="ECO:0000313" key="2">
    <source>
        <dbReference type="EMBL" id="NYE69369.1"/>
    </source>
</evidence>
<protein>
    <submittedName>
        <fullName evidence="2">Nicotinamide-nucleotide amidase</fullName>
        <ecNumber evidence="2">3.5.1.42</ecNumber>
    </submittedName>
</protein>
<dbReference type="GO" id="GO:0019159">
    <property type="term" value="F:nicotinamide-nucleotide amidase activity"/>
    <property type="evidence" value="ECO:0007669"/>
    <property type="project" value="UniProtKB-EC"/>
</dbReference>
<keyword evidence="3" id="KW-1185">Reference proteome</keyword>
<evidence type="ECO:0000259" key="1">
    <source>
        <dbReference type="Pfam" id="PF02464"/>
    </source>
</evidence>
<dbReference type="EMBL" id="JACCBU010000001">
    <property type="protein sequence ID" value="NYE69369.1"/>
    <property type="molecule type" value="Genomic_DNA"/>
</dbReference>
<dbReference type="Gene3D" id="3.90.950.20">
    <property type="entry name" value="CinA-like"/>
    <property type="match status" value="1"/>
</dbReference>
<dbReference type="AlphaFoldDB" id="A0A7Y9I347"/>
<name>A0A7Y9I347_9ACTN</name>
<dbReference type="InterPro" id="IPR036653">
    <property type="entry name" value="CinA-like_C"/>
</dbReference>
<dbReference type="EC" id="3.5.1.42" evidence="2"/>
<dbReference type="Pfam" id="PF02464">
    <property type="entry name" value="CinA"/>
    <property type="match status" value="1"/>
</dbReference>
<accession>A0A7Y9I347</accession>
<keyword evidence="2" id="KW-0378">Hydrolase</keyword>
<dbReference type="RefSeq" id="WP_312878807.1">
    <property type="nucleotide sequence ID" value="NZ_JACCBU010000001.1"/>
</dbReference>
<organism evidence="2 3">
    <name type="scientific">Microlunatus parietis</name>
    <dbReference type="NCBI Taxonomy" id="682979"/>
    <lineage>
        <taxon>Bacteria</taxon>
        <taxon>Bacillati</taxon>
        <taxon>Actinomycetota</taxon>
        <taxon>Actinomycetes</taxon>
        <taxon>Propionibacteriales</taxon>
        <taxon>Propionibacteriaceae</taxon>
        <taxon>Microlunatus</taxon>
    </lineage>
</organism>
<dbReference type="NCBIfam" id="TIGR00199">
    <property type="entry name" value="PncC_domain"/>
    <property type="match status" value="1"/>
</dbReference>
<proteinExistence type="predicted"/>
<comment type="caution">
    <text evidence="2">The sequence shown here is derived from an EMBL/GenBank/DDBJ whole genome shotgun (WGS) entry which is preliminary data.</text>
</comment>
<dbReference type="SUPFAM" id="SSF142433">
    <property type="entry name" value="CinA-like"/>
    <property type="match status" value="1"/>
</dbReference>
<gene>
    <name evidence="2" type="ORF">BKA15_000698</name>
</gene>
<feature type="domain" description="CinA C-terminal" evidence="1">
    <location>
        <begin position="5"/>
        <end position="154"/>
    </location>
</feature>